<dbReference type="AlphaFoldDB" id="A0A9P0AGT3"/>
<reference evidence="2" key="1">
    <citation type="submission" date="2021-12" db="EMBL/GenBank/DDBJ databases">
        <authorList>
            <person name="King R."/>
        </authorList>
    </citation>
    <scope>NUCLEOTIDE SEQUENCE</scope>
</reference>
<dbReference type="InterPro" id="IPR029060">
    <property type="entry name" value="PIN-like_dom_sf"/>
</dbReference>
<keyword evidence="3" id="KW-1185">Reference proteome</keyword>
<dbReference type="KEGG" id="btab:109032693"/>
<organism evidence="2 3">
    <name type="scientific">Bemisia tabaci</name>
    <name type="common">Sweetpotato whitefly</name>
    <name type="synonym">Aleurodes tabaci</name>
    <dbReference type="NCBI Taxonomy" id="7038"/>
    <lineage>
        <taxon>Eukaryota</taxon>
        <taxon>Metazoa</taxon>
        <taxon>Ecdysozoa</taxon>
        <taxon>Arthropoda</taxon>
        <taxon>Hexapoda</taxon>
        <taxon>Insecta</taxon>
        <taxon>Pterygota</taxon>
        <taxon>Neoptera</taxon>
        <taxon>Paraneoptera</taxon>
        <taxon>Hemiptera</taxon>
        <taxon>Sternorrhyncha</taxon>
        <taxon>Aleyrodoidea</taxon>
        <taxon>Aleyrodidae</taxon>
        <taxon>Aleyrodinae</taxon>
        <taxon>Bemisia</taxon>
    </lineage>
</organism>
<sequence length="607" mass="70218">MGIPQLQSYIEKACPSDCFYKVNIEQLAKNYREQTGGYEPVIVVDGSSCIGFIYKGLDWAAGGQFKQLFEKLDAFIKSFKRIGVRLVFFFTGGTVGPKRRKWIERSYQKQDEIHMIFDKLAKGWQVEELEKWHMLPTGVGSYDRFFFQYILQCEVHVSVDEDDTEIAHYARKNQCFAILAQDTDYLIYEGAPYYISALHLNLTSMSSYVYDRKKLMIHLGLETFHMPLFASLAGCDRVSFEDLKPFHRRIKFEFNKPNQFVAVAEYIKRYGFNSEESIFDSLTLIAKEALNDPEARNVLEISIRCYMSSTPLYTIPSTDHPHWNDILQRAEELHRFHHSLQPNMILNVLSGEPFEYGYSFEDFRKEELPKSGCLLRPIRMRLYGILLHEKPPKLDPILVHEWSMESLNSLEADFRVKPIPPIDAHPGLLALWSDDRTREMQTARWQLFAHSLSPDLDFGVLTDLPDNLILPTAVFFFLQKKNFLEEWEIESLIATVVALPSVPTEKLASLPANPVNLRAVQIGTIYMQAIFISILVFSACGYPLPASQVFIHPYFDGKLHQKMYSKFEKNTFPYSLMDPDQDLGDDLERNRQLSLFSQIKARVFLSS</sequence>
<evidence type="ECO:0008006" key="4">
    <source>
        <dbReference type="Google" id="ProtNLM"/>
    </source>
</evidence>
<dbReference type="SUPFAM" id="SSF88723">
    <property type="entry name" value="PIN domain-like"/>
    <property type="match status" value="1"/>
</dbReference>
<gene>
    <name evidence="2" type="ORF">BEMITA_LOCUS11240</name>
</gene>
<dbReference type="EMBL" id="OU963868">
    <property type="protein sequence ID" value="CAH0392767.1"/>
    <property type="molecule type" value="Genomic_DNA"/>
</dbReference>
<protein>
    <recommendedName>
        <fullName evidence="4">Constitutive coactivator of peroxisome proliferator-activated receptor gamma</fullName>
    </recommendedName>
</protein>
<dbReference type="PANTHER" id="PTHR15976">
    <property type="entry name" value="CONSTITUTIVE COACTIVATOR OF PEROXISOME PROLIFERATOR-ACTIVATED RECEPTOR GAMMA"/>
    <property type="match status" value="1"/>
</dbReference>
<dbReference type="GO" id="GO:0005634">
    <property type="term" value="C:nucleus"/>
    <property type="evidence" value="ECO:0007669"/>
    <property type="project" value="TreeGrafter"/>
</dbReference>
<proteinExistence type="inferred from homology"/>
<dbReference type="Gene3D" id="3.40.50.1010">
    <property type="entry name" value="5'-nuclease"/>
    <property type="match status" value="1"/>
</dbReference>
<name>A0A9P0AGT3_BEMTA</name>
<evidence type="ECO:0000313" key="2">
    <source>
        <dbReference type="EMBL" id="CAH0392767.1"/>
    </source>
</evidence>
<dbReference type="PANTHER" id="PTHR15976:SF17">
    <property type="entry name" value="CONSTITUTIVE COACTIVATOR OF PEROXISOME PROLIFERATOR-ACTIVATED RECEPTOR GAMMA"/>
    <property type="match status" value="1"/>
</dbReference>
<dbReference type="Proteomes" id="UP001152759">
    <property type="component" value="Chromosome 7"/>
</dbReference>
<comment type="similarity">
    <text evidence="1">Belongs to the constitutive coactivator of PPAR-gamma family.</text>
</comment>
<evidence type="ECO:0000313" key="3">
    <source>
        <dbReference type="Proteomes" id="UP001152759"/>
    </source>
</evidence>
<accession>A0A9P0AGT3</accession>
<evidence type="ECO:0000256" key="1">
    <source>
        <dbReference type="ARBA" id="ARBA00009495"/>
    </source>
</evidence>
<dbReference type="InterPro" id="IPR026784">
    <property type="entry name" value="Coact_PPARg"/>
</dbReference>